<dbReference type="GO" id="GO:0010833">
    <property type="term" value="P:telomere maintenance via telomere lengthening"/>
    <property type="evidence" value="ECO:0007669"/>
    <property type="project" value="TreeGrafter"/>
</dbReference>
<evidence type="ECO:0000256" key="7">
    <source>
        <dbReference type="ARBA" id="ARBA00023125"/>
    </source>
</evidence>
<evidence type="ECO:0000256" key="5">
    <source>
        <dbReference type="ARBA" id="ARBA00022454"/>
    </source>
</evidence>
<evidence type="ECO:0000256" key="6">
    <source>
        <dbReference type="ARBA" id="ARBA00022895"/>
    </source>
</evidence>
<proteinExistence type="inferred from homology"/>
<evidence type="ECO:0000256" key="2">
    <source>
        <dbReference type="ARBA" id="ARBA00004574"/>
    </source>
</evidence>
<protein>
    <recommendedName>
        <fullName evidence="4">CST complex subunit CTC1</fullName>
    </recommendedName>
</protein>
<dbReference type="GO" id="GO:0042162">
    <property type="term" value="F:telomeric DNA binding"/>
    <property type="evidence" value="ECO:0007669"/>
    <property type="project" value="TreeGrafter"/>
</dbReference>
<dbReference type="PANTHER" id="PTHR14865">
    <property type="entry name" value="CST COMPLEX SUBUNIT CTC1"/>
    <property type="match status" value="1"/>
</dbReference>
<dbReference type="GO" id="GO:1990879">
    <property type="term" value="C:CST complex"/>
    <property type="evidence" value="ECO:0007669"/>
    <property type="project" value="TreeGrafter"/>
</dbReference>
<keyword evidence="9" id="KW-0732">Signal</keyword>
<keyword evidence="7" id="KW-0238">DNA-binding</keyword>
<feature type="signal peptide" evidence="9">
    <location>
        <begin position="1"/>
        <end position="16"/>
    </location>
</feature>
<comment type="similarity">
    <text evidence="3">Belongs to the CTC1 family.</text>
</comment>
<evidence type="ECO:0000256" key="8">
    <source>
        <dbReference type="ARBA" id="ARBA00023242"/>
    </source>
</evidence>
<evidence type="ECO:0000313" key="11">
    <source>
        <dbReference type="Proteomes" id="UP000291084"/>
    </source>
</evidence>
<evidence type="ECO:0000256" key="3">
    <source>
        <dbReference type="ARBA" id="ARBA00006332"/>
    </source>
</evidence>
<reference evidence="10 11" key="1">
    <citation type="journal article" date="2015" name="Sci. Rep.">
        <title>The power of single molecule real-time sequencing technology in the de novo assembly of a eukaryotic genome.</title>
        <authorList>
            <person name="Sakai H."/>
            <person name="Naito K."/>
            <person name="Ogiso-Tanaka E."/>
            <person name="Takahashi Y."/>
            <person name="Iseki K."/>
            <person name="Muto C."/>
            <person name="Satou K."/>
            <person name="Teruya K."/>
            <person name="Shiroma A."/>
            <person name="Shimoji M."/>
            <person name="Hirano T."/>
            <person name="Itoh T."/>
            <person name="Kaga A."/>
            <person name="Tomooka N."/>
        </authorList>
    </citation>
    <scope>NUCLEOTIDE SEQUENCE [LARGE SCALE GENOMIC DNA]</scope>
    <source>
        <strain evidence="11">cv. Shumari</strain>
    </source>
</reference>
<keyword evidence="5" id="KW-0158">Chromosome</keyword>
<dbReference type="EMBL" id="AP015039">
    <property type="protein sequence ID" value="BAT89805.1"/>
    <property type="molecule type" value="Genomic_DNA"/>
</dbReference>
<keyword evidence="8" id="KW-0539">Nucleus</keyword>
<dbReference type="PANTHER" id="PTHR14865:SF2">
    <property type="entry name" value="CST COMPLEX SUBUNIT CTC1"/>
    <property type="match status" value="1"/>
</dbReference>
<dbReference type="AlphaFoldDB" id="A0A0S3SAJ2"/>
<dbReference type="GO" id="GO:0045740">
    <property type="term" value="P:positive regulation of DNA replication"/>
    <property type="evidence" value="ECO:0007669"/>
    <property type="project" value="TreeGrafter"/>
</dbReference>
<dbReference type="Proteomes" id="UP000291084">
    <property type="component" value="Chromosome 6"/>
</dbReference>
<keyword evidence="6" id="KW-0779">Telomere</keyword>
<dbReference type="InterPro" id="IPR042617">
    <property type="entry name" value="CTC1-like"/>
</dbReference>
<feature type="chain" id="PRO_5006617882" description="CST complex subunit CTC1" evidence="9">
    <location>
        <begin position="17"/>
        <end position="202"/>
    </location>
</feature>
<evidence type="ECO:0000256" key="1">
    <source>
        <dbReference type="ARBA" id="ARBA00004123"/>
    </source>
</evidence>
<evidence type="ECO:0000256" key="9">
    <source>
        <dbReference type="SAM" id="SignalP"/>
    </source>
</evidence>
<organism evidence="10 11">
    <name type="scientific">Vigna angularis var. angularis</name>
    <dbReference type="NCBI Taxonomy" id="157739"/>
    <lineage>
        <taxon>Eukaryota</taxon>
        <taxon>Viridiplantae</taxon>
        <taxon>Streptophyta</taxon>
        <taxon>Embryophyta</taxon>
        <taxon>Tracheophyta</taxon>
        <taxon>Spermatophyta</taxon>
        <taxon>Magnoliopsida</taxon>
        <taxon>eudicotyledons</taxon>
        <taxon>Gunneridae</taxon>
        <taxon>Pentapetalae</taxon>
        <taxon>rosids</taxon>
        <taxon>fabids</taxon>
        <taxon>Fabales</taxon>
        <taxon>Fabaceae</taxon>
        <taxon>Papilionoideae</taxon>
        <taxon>50 kb inversion clade</taxon>
        <taxon>NPAAA clade</taxon>
        <taxon>indigoferoid/millettioid clade</taxon>
        <taxon>Phaseoleae</taxon>
        <taxon>Vigna</taxon>
    </lineage>
</organism>
<gene>
    <name evidence="10" type="primary">Vigan.06G087500</name>
    <name evidence="10" type="ORF">VIGAN_06087500</name>
</gene>
<comment type="subcellular location">
    <subcellularLocation>
        <location evidence="2">Chromosome</location>
        <location evidence="2">Telomere</location>
    </subcellularLocation>
    <subcellularLocation>
        <location evidence="1">Nucleus</location>
    </subcellularLocation>
</comment>
<dbReference type="GO" id="GO:0003697">
    <property type="term" value="F:single-stranded DNA binding"/>
    <property type="evidence" value="ECO:0007669"/>
    <property type="project" value="TreeGrafter"/>
</dbReference>
<evidence type="ECO:0000313" key="10">
    <source>
        <dbReference type="EMBL" id="BAT89805.1"/>
    </source>
</evidence>
<sequence>MLFPFILLFDWKSGIARPCNASWDKTKELSKSCLSGNNEYKFSNKRQKLVKESVSSSKEEFHTSIYELSACSNSSRKPEENRKCVNMRSSHDLSCLVTFKCLQSENEVCPAILRSALPMKDASLNSKPSSRKILLEFSSDRFLKYQNVVAGGMDAEETRQLGEEYLTEMLNVHNMRNMWAEEVSYPRTRAEARHMIQELLKN</sequence>
<evidence type="ECO:0000256" key="4">
    <source>
        <dbReference type="ARBA" id="ARBA00016175"/>
    </source>
</evidence>
<accession>A0A0S3SAJ2</accession>
<name>A0A0S3SAJ2_PHAAN</name>
<keyword evidence="11" id="KW-1185">Reference proteome</keyword>